<dbReference type="InterPro" id="IPR017452">
    <property type="entry name" value="GPCR_Rhodpsn_7TM"/>
</dbReference>
<feature type="transmembrane region" description="Helical" evidence="9">
    <location>
        <begin position="168"/>
        <end position="188"/>
    </location>
</feature>
<keyword evidence="7" id="KW-0675">Receptor</keyword>
<reference evidence="11" key="2">
    <citation type="submission" date="2020-11" db="EMBL/GenBank/DDBJ databases">
        <authorList>
            <person name="McCartney M.A."/>
            <person name="Auch B."/>
            <person name="Kono T."/>
            <person name="Mallez S."/>
            <person name="Becker A."/>
            <person name="Gohl D.M."/>
            <person name="Silverstein K.A.T."/>
            <person name="Koren S."/>
            <person name="Bechman K.B."/>
            <person name="Herman A."/>
            <person name="Abrahante J.E."/>
            <person name="Garbe J."/>
        </authorList>
    </citation>
    <scope>NUCLEOTIDE SEQUENCE</scope>
    <source>
        <strain evidence="11">Duluth1</strain>
        <tissue evidence="11">Whole animal</tissue>
    </source>
</reference>
<keyword evidence="8" id="KW-0807">Transducer</keyword>
<evidence type="ECO:0000256" key="1">
    <source>
        <dbReference type="ARBA" id="ARBA00004651"/>
    </source>
</evidence>
<dbReference type="Pfam" id="PF00001">
    <property type="entry name" value="7tm_1"/>
    <property type="match status" value="1"/>
</dbReference>
<proteinExistence type="predicted"/>
<comment type="subcellular location">
    <subcellularLocation>
        <location evidence="1">Cell membrane</location>
        <topology evidence="1">Multi-pass membrane protein</topology>
    </subcellularLocation>
</comment>
<evidence type="ECO:0000256" key="2">
    <source>
        <dbReference type="ARBA" id="ARBA00022475"/>
    </source>
</evidence>
<keyword evidence="12" id="KW-1185">Reference proteome</keyword>
<dbReference type="GO" id="GO:0004930">
    <property type="term" value="F:G protein-coupled receptor activity"/>
    <property type="evidence" value="ECO:0007669"/>
    <property type="project" value="UniProtKB-KW"/>
</dbReference>
<dbReference type="SUPFAM" id="SSF81321">
    <property type="entry name" value="Family A G protein-coupled receptor-like"/>
    <property type="match status" value="1"/>
</dbReference>
<keyword evidence="3 9" id="KW-0812">Transmembrane</keyword>
<keyword evidence="5" id="KW-0297">G-protein coupled receptor</keyword>
<accession>A0A9D4JDJ5</accession>
<dbReference type="AlphaFoldDB" id="A0A9D4JDJ5"/>
<feature type="transmembrane region" description="Helical" evidence="9">
    <location>
        <begin position="66"/>
        <end position="87"/>
    </location>
</feature>
<evidence type="ECO:0000256" key="8">
    <source>
        <dbReference type="ARBA" id="ARBA00023224"/>
    </source>
</evidence>
<dbReference type="PROSITE" id="PS50262">
    <property type="entry name" value="G_PROTEIN_RECEP_F1_2"/>
    <property type="match status" value="1"/>
</dbReference>
<dbReference type="Proteomes" id="UP000828390">
    <property type="component" value="Unassembled WGS sequence"/>
</dbReference>
<feature type="transmembrane region" description="Helical" evidence="9">
    <location>
        <begin position="200"/>
        <end position="222"/>
    </location>
</feature>
<dbReference type="EMBL" id="JAIWYP010000006">
    <property type="protein sequence ID" value="KAH3807845.1"/>
    <property type="molecule type" value="Genomic_DNA"/>
</dbReference>
<evidence type="ECO:0000256" key="4">
    <source>
        <dbReference type="ARBA" id="ARBA00022989"/>
    </source>
</evidence>
<evidence type="ECO:0000256" key="7">
    <source>
        <dbReference type="ARBA" id="ARBA00023170"/>
    </source>
</evidence>
<evidence type="ECO:0000313" key="12">
    <source>
        <dbReference type="Proteomes" id="UP000828390"/>
    </source>
</evidence>
<dbReference type="Gene3D" id="1.20.1070.10">
    <property type="entry name" value="Rhodopsin 7-helix transmembrane proteins"/>
    <property type="match status" value="1"/>
</dbReference>
<gene>
    <name evidence="11" type="ORF">DPMN_136192</name>
</gene>
<dbReference type="PANTHER" id="PTHR24228:SF59">
    <property type="entry name" value="NEUROPEPTIDE RECEPTOR 15"/>
    <property type="match status" value="1"/>
</dbReference>
<evidence type="ECO:0000256" key="9">
    <source>
        <dbReference type="SAM" id="Phobius"/>
    </source>
</evidence>
<evidence type="ECO:0000256" key="3">
    <source>
        <dbReference type="ARBA" id="ARBA00022692"/>
    </source>
</evidence>
<evidence type="ECO:0000259" key="10">
    <source>
        <dbReference type="PROSITE" id="PS50262"/>
    </source>
</evidence>
<organism evidence="11 12">
    <name type="scientific">Dreissena polymorpha</name>
    <name type="common">Zebra mussel</name>
    <name type="synonym">Mytilus polymorpha</name>
    <dbReference type="NCBI Taxonomy" id="45954"/>
    <lineage>
        <taxon>Eukaryota</taxon>
        <taxon>Metazoa</taxon>
        <taxon>Spiralia</taxon>
        <taxon>Lophotrochozoa</taxon>
        <taxon>Mollusca</taxon>
        <taxon>Bivalvia</taxon>
        <taxon>Autobranchia</taxon>
        <taxon>Heteroconchia</taxon>
        <taxon>Euheterodonta</taxon>
        <taxon>Imparidentia</taxon>
        <taxon>Neoheterodontei</taxon>
        <taxon>Myida</taxon>
        <taxon>Dreissenoidea</taxon>
        <taxon>Dreissenidae</taxon>
        <taxon>Dreissena</taxon>
    </lineage>
</organism>
<keyword evidence="4 9" id="KW-1133">Transmembrane helix</keyword>
<dbReference type="PANTHER" id="PTHR24228">
    <property type="entry name" value="B2 BRADYKININ RECEPTOR/ANGIOTENSIN II RECEPTOR"/>
    <property type="match status" value="1"/>
</dbReference>
<feature type="domain" description="G-protein coupled receptors family 1 profile" evidence="10">
    <location>
        <begin position="1"/>
        <end position="222"/>
    </location>
</feature>
<dbReference type="InterPro" id="IPR000276">
    <property type="entry name" value="GPCR_Rhodpsn"/>
</dbReference>
<dbReference type="GO" id="GO:0005886">
    <property type="term" value="C:plasma membrane"/>
    <property type="evidence" value="ECO:0007669"/>
    <property type="project" value="UniProtKB-SubCell"/>
</dbReference>
<name>A0A9D4JDJ5_DREPO</name>
<protein>
    <recommendedName>
        <fullName evidence="10">G-protein coupled receptors family 1 profile domain-containing protein</fullName>
    </recommendedName>
</protein>
<evidence type="ECO:0000313" key="11">
    <source>
        <dbReference type="EMBL" id="KAH3807845.1"/>
    </source>
</evidence>
<comment type="caution">
    <text evidence="11">The sequence shown here is derived from an EMBL/GenBank/DDBJ whole genome shotgun (WGS) entry which is preliminary data.</text>
</comment>
<sequence>MEVHTVSLQVSRCWVYCALLFVFNYFFAKAEEIEVHIIEANVTRKGHQCNTSFAGELSGFMEVFNIYKIVSFILVFTSYIVMYSLIARKVYKSEQKMLKHHINEHSNKALDLNKCDSTLDDSHIAVKCAKAGVEANHIQNRAQLKDIREETAVKQRPRNTKNDINRKITLMLILMALASFLAFTPYFVIRATTSLKKYEYPWWMALLFHAYVIQSNVNPFIIGSCNSEFRVYILRCRSVK</sequence>
<evidence type="ECO:0000256" key="6">
    <source>
        <dbReference type="ARBA" id="ARBA00023136"/>
    </source>
</evidence>
<reference evidence="11" key="1">
    <citation type="journal article" date="2019" name="bioRxiv">
        <title>The Genome of the Zebra Mussel, Dreissena polymorpha: A Resource for Invasive Species Research.</title>
        <authorList>
            <person name="McCartney M.A."/>
            <person name="Auch B."/>
            <person name="Kono T."/>
            <person name="Mallez S."/>
            <person name="Zhang Y."/>
            <person name="Obille A."/>
            <person name="Becker A."/>
            <person name="Abrahante J.E."/>
            <person name="Garbe J."/>
            <person name="Badalamenti J.P."/>
            <person name="Herman A."/>
            <person name="Mangelson H."/>
            <person name="Liachko I."/>
            <person name="Sullivan S."/>
            <person name="Sone E.D."/>
            <person name="Koren S."/>
            <person name="Silverstein K.A.T."/>
            <person name="Beckman K.B."/>
            <person name="Gohl D.M."/>
        </authorList>
    </citation>
    <scope>NUCLEOTIDE SEQUENCE</scope>
    <source>
        <strain evidence="11">Duluth1</strain>
        <tissue evidence="11">Whole animal</tissue>
    </source>
</reference>
<keyword evidence="6 9" id="KW-0472">Membrane</keyword>
<evidence type="ECO:0000256" key="5">
    <source>
        <dbReference type="ARBA" id="ARBA00023040"/>
    </source>
</evidence>
<keyword evidence="2" id="KW-1003">Cell membrane</keyword>